<gene>
    <name evidence="1" type="ORF">BpHYR1_024352</name>
</gene>
<protein>
    <submittedName>
        <fullName evidence="1">Uncharacterized protein</fullName>
    </submittedName>
</protein>
<dbReference type="Proteomes" id="UP000276133">
    <property type="component" value="Unassembled WGS sequence"/>
</dbReference>
<proteinExistence type="predicted"/>
<evidence type="ECO:0000313" key="2">
    <source>
        <dbReference type="Proteomes" id="UP000276133"/>
    </source>
</evidence>
<dbReference type="EMBL" id="REGN01006675">
    <property type="protein sequence ID" value="RNA08643.1"/>
    <property type="molecule type" value="Genomic_DNA"/>
</dbReference>
<sequence>MDIYMPRQPFYAYKHIRFFLKLLIKLRSGVNRSFMNRGTSLLINLKLELELRIDFFVIINSWNLELKLQKIEKK</sequence>
<keyword evidence="2" id="KW-1185">Reference proteome</keyword>
<dbReference type="AlphaFoldDB" id="A0A3M7QBD8"/>
<reference evidence="1 2" key="1">
    <citation type="journal article" date="2018" name="Sci. Rep.">
        <title>Genomic signatures of local adaptation to the degree of environmental predictability in rotifers.</title>
        <authorList>
            <person name="Franch-Gras L."/>
            <person name="Hahn C."/>
            <person name="Garcia-Roger E.M."/>
            <person name="Carmona M.J."/>
            <person name="Serra M."/>
            <person name="Gomez A."/>
        </authorList>
    </citation>
    <scope>NUCLEOTIDE SEQUENCE [LARGE SCALE GENOMIC DNA]</scope>
    <source>
        <strain evidence="1">HYR1</strain>
    </source>
</reference>
<accession>A0A3M7QBD8</accession>
<comment type="caution">
    <text evidence="1">The sequence shown here is derived from an EMBL/GenBank/DDBJ whole genome shotgun (WGS) entry which is preliminary data.</text>
</comment>
<evidence type="ECO:0000313" key="1">
    <source>
        <dbReference type="EMBL" id="RNA08643.1"/>
    </source>
</evidence>
<name>A0A3M7QBD8_BRAPC</name>
<organism evidence="1 2">
    <name type="scientific">Brachionus plicatilis</name>
    <name type="common">Marine rotifer</name>
    <name type="synonym">Brachionus muelleri</name>
    <dbReference type="NCBI Taxonomy" id="10195"/>
    <lineage>
        <taxon>Eukaryota</taxon>
        <taxon>Metazoa</taxon>
        <taxon>Spiralia</taxon>
        <taxon>Gnathifera</taxon>
        <taxon>Rotifera</taxon>
        <taxon>Eurotatoria</taxon>
        <taxon>Monogononta</taxon>
        <taxon>Pseudotrocha</taxon>
        <taxon>Ploima</taxon>
        <taxon>Brachionidae</taxon>
        <taxon>Brachionus</taxon>
    </lineage>
</organism>